<dbReference type="InterPro" id="IPR011991">
    <property type="entry name" value="ArsR-like_HTH"/>
</dbReference>
<dbReference type="AlphaFoldDB" id="A0ABD5P248"/>
<dbReference type="SUPFAM" id="SSF46785">
    <property type="entry name" value="Winged helix' DNA-binding domain"/>
    <property type="match status" value="1"/>
</dbReference>
<dbReference type="Pfam" id="PF01614">
    <property type="entry name" value="IclR_C"/>
    <property type="match status" value="1"/>
</dbReference>
<dbReference type="Gene3D" id="3.30.450.40">
    <property type="match status" value="1"/>
</dbReference>
<feature type="domain" description="IclR-ED" evidence="5">
    <location>
        <begin position="68"/>
        <end position="252"/>
    </location>
</feature>
<keyword evidence="3" id="KW-0804">Transcription</keyword>
<dbReference type="CDD" id="cd00090">
    <property type="entry name" value="HTH_ARSR"/>
    <property type="match status" value="1"/>
</dbReference>
<dbReference type="PANTHER" id="PTHR30136">
    <property type="entry name" value="HELIX-TURN-HELIX TRANSCRIPTIONAL REGULATOR, ICLR FAMILY"/>
    <property type="match status" value="1"/>
</dbReference>
<dbReference type="PANTHER" id="PTHR30136:SF35">
    <property type="entry name" value="HTH-TYPE TRANSCRIPTIONAL REGULATOR RV1719"/>
    <property type="match status" value="1"/>
</dbReference>
<dbReference type="SMART" id="SM00346">
    <property type="entry name" value="HTH_ICLR"/>
    <property type="match status" value="1"/>
</dbReference>
<dbReference type="InterPro" id="IPR050707">
    <property type="entry name" value="HTH_MetabolicPath_Reg"/>
</dbReference>
<dbReference type="PROSITE" id="PS51078">
    <property type="entry name" value="ICLR_ED"/>
    <property type="match status" value="1"/>
</dbReference>
<dbReference type="Pfam" id="PF09339">
    <property type="entry name" value="HTH_IclR"/>
    <property type="match status" value="1"/>
</dbReference>
<dbReference type="PROSITE" id="PS51077">
    <property type="entry name" value="HTH_ICLR"/>
    <property type="match status" value="1"/>
</dbReference>
<evidence type="ECO:0000256" key="3">
    <source>
        <dbReference type="ARBA" id="ARBA00023163"/>
    </source>
</evidence>
<comment type="caution">
    <text evidence="6">The sequence shown here is derived from an EMBL/GenBank/DDBJ whole genome shotgun (WGS) entry which is preliminary data.</text>
</comment>
<evidence type="ECO:0000259" key="5">
    <source>
        <dbReference type="PROSITE" id="PS51078"/>
    </source>
</evidence>
<dbReference type="SUPFAM" id="SSF55781">
    <property type="entry name" value="GAF domain-like"/>
    <property type="match status" value="1"/>
</dbReference>
<dbReference type="Gene3D" id="1.10.10.10">
    <property type="entry name" value="Winged helix-like DNA-binding domain superfamily/Winged helix DNA-binding domain"/>
    <property type="match status" value="1"/>
</dbReference>
<dbReference type="RefSeq" id="WP_246970339.1">
    <property type="nucleotide sequence ID" value="NZ_CP095397.1"/>
</dbReference>
<accession>A0ABD5P248</accession>
<feature type="domain" description="HTH iclR-type" evidence="4">
    <location>
        <begin position="8"/>
        <end position="74"/>
    </location>
</feature>
<organism evidence="6 7">
    <name type="scientific">Natribaculum luteum</name>
    <dbReference type="NCBI Taxonomy" id="1586232"/>
    <lineage>
        <taxon>Archaea</taxon>
        <taxon>Methanobacteriati</taxon>
        <taxon>Methanobacteriota</taxon>
        <taxon>Stenosarchaea group</taxon>
        <taxon>Halobacteria</taxon>
        <taxon>Halobacteriales</taxon>
        <taxon>Natrialbaceae</taxon>
        <taxon>Natribaculum</taxon>
    </lineage>
</organism>
<evidence type="ECO:0000259" key="4">
    <source>
        <dbReference type="PROSITE" id="PS51077"/>
    </source>
</evidence>
<evidence type="ECO:0000256" key="1">
    <source>
        <dbReference type="ARBA" id="ARBA00023015"/>
    </source>
</evidence>
<dbReference type="InterPro" id="IPR036388">
    <property type="entry name" value="WH-like_DNA-bd_sf"/>
</dbReference>
<dbReference type="InterPro" id="IPR036390">
    <property type="entry name" value="WH_DNA-bd_sf"/>
</dbReference>
<dbReference type="InterPro" id="IPR014757">
    <property type="entry name" value="Tscrpt_reg_IclR_C"/>
</dbReference>
<gene>
    <name evidence="6" type="ORF">ACFOZ7_15855</name>
</gene>
<name>A0ABD5P248_9EURY</name>
<dbReference type="GeneID" id="71855619"/>
<dbReference type="EMBL" id="JBHSDJ010000121">
    <property type="protein sequence ID" value="MFC4248389.1"/>
    <property type="molecule type" value="Genomic_DNA"/>
</dbReference>
<dbReference type="InterPro" id="IPR029016">
    <property type="entry name" value="GAF-like_dom_sf"/>
</dbReference>
<dbReference type="Proteomes" id="UP001595821">
    <property type="component" value="Unassembled WGS sequence"/>
</dbReference>
<dbReference type="GO" id="GO:0003677">
    <property type="term" value="F:DNA binding"/>
    <property type="evidence" value="ECO:0007669"/>
    <property type="project" value="UniProtKB-KW"/>
</dbReference>
<evidence type="ECO:0000313" key="6">
    <source>
        <dbReference type="EMBL" id="MFC4248389.1"/>
    </source>
</evidence>
<keyword evidence="1" id="KW-0805">Transcription regulation</keyword>
<keyword evidence="2" id="KW-0238">DNA-binding</keyword>
<dbReference type="InterPro" id="IPR005471">
    <property type="entry name" value="Tscrpt_reg_IclR_N"/>
</dbReference>
<reference evidence="6 7" key="1">
    <citation type="journal article" date="2014" name="Int. J. Syst. Evol. Microbiol.">
        <title>Complete genome sequence of Corynebacterium casei LMG S-19264T (=DSM 44701T), isolated from a smear-ripened cheese.</title>
        <authorList>
            <consortium name="US DOE Joint Genome Institute (JGI-PGF)"/>
            <person name="Walter F."/>
            <person name="Albersmeier A."/>
            <person name="Kalinowski J."/>
            <person name="Ruckert C."/>
        </authorList>
    </citation>
    <scope>NUCLEOTIDE SEQUENCE [LARGE SCALE GENOMIC DNA]</scope>
    <source>
        <strain evidence="6 7">IBRC-M 10912</strain>
    </source>
</reference>
<protein>
    <submittedName>
        <fullName evidence="6">IclR family transcriptional regulator</fullName>
    </submittedName>
</protein>
<evidence type="ECO:0000313" key="7">
    <source>
        <dbReference type="Proteomes" id="UP001595821"/>
    </source>
</evidence>
<sequence>MNDDVRTINAVETAFDIVEYLKEVDGAGVTELATELDLAKSTVHSHLATLYSNGYVTRDGDTFHVALRFFNLGNYAREQSSLYQVGRKKVDELAEETGEKVYILAEEHGRGMHLYIATGKRSVQTYARTGQLSYLHQLAAGKAILAHLPDDRIDEIIDRYGLPAQTEDTITDPDELWTELEEIRERGFAQNREESIPGLHAVGVPITDEDGVAVGALSLSAPAKRLRGERFDEEMPNLLLGVANEIEINMTYV</sequence>
<dbReference type="GO" id="GO:0006355">
    <property type="term" value="P:regulation of DNA-templated transcription"/>
    <property type="evidence" value="ECO:0007669"/>
    <property type="project" value="UniProtKB-ARBA"/>
</dbReference>
<proteinExistence type="predicted"/>
<evidence type="ECO:0000256" key="2">
    <source>
        <dbReference type="ARBA" id="ARBA00023125"/>
    </source>
</evidence>